<dbReference type="InterPro" id="IPR040690">
    <property type="entry name" value="FtsX_ECD"/>
</dbReference>
<evidence type="ECO:0000256" key="6">
    <source>
        <dbReference type="ARBA" id="ARBA00022692"/>
    </source>
</evidence>
<dbReference type="AlphaFoldDB" id="G5SHX4"/>
<evidence type="ECO:0000313" key="14">
    <source>
        <dbReference type="EMBL" id="EHC98997.1"/>
    </source>
</evidence>
<keyword evidence="6 11" id="KW-0812">Transmembrane</keyword>
<dbReference type="Proteomes" id="UP000003536">
    <property type="component" value="Unassembled WGS sequence"/>
</dbReference>
<evidence type="ECO:0000256" key="5">
    <source>
        <dbReference type="ARBA" id="ARBA00022618"/>
    </source>
</evidence>
<feature type="domain" description="ABC3 transporter permease C-terminal" evidence="12">
    <location>
        <begin position="239"/>
        <end position="353"/>
    </location>
</feature>
<feature type="domain" description="FtsX extracellular" evidence="13">
    <location>
        <begin position="109"/>
        <end position="216"/>
    </location>
</feature>
<dbReference type="GO" id="GO:0051301">
    <property type="term" value="P:cell division"/>
    <property type="evidence" value="ECO:0007669"/>
    <property type="project" value="UniProtKB-KW"/>
</dbReference>
<dbReference type="EMBL" id="AFCX01001726">
    <property type="protein sequence ID" value="EHC98997.1"/>
    <property type="molecule type" value="Genomic_DNA"/>
</dbReference>
<accession>G5SHX4</accession>
<evidence type="ECO:0000256" key="2">
    <source>
        <dbReference type="ARBA" id="ARBA00007379"/>
    </source>
</evidence>
<dbReference type="InterPro" id="IPR004513">
    <property type="entry name" value="FtsX"/>
</dbReference>
<evidence type="ECO:0000256" key="4">
    <source>
        <dbReference type="ARBA" id="ARBA00022475"/>
    </source>
</evidence>
<keyword evidence="9" id="KW-0131">Cell cycle</keyword>
<evidence type="ECO:0000256" key="1">
    <source>
        <dbReference type="ARBA" id="ARBA00004651"/>
    </source>
</evidence>
<evidence type="ECO:0000259" key="12">
    <source>
        <dbReference type="Pfam" id="PF02687"/>
    </source>
</evidence>
<evidence type="ECO:0000256" key="3">
    <source>
        <dbReference type="ARBA" id="ARBA00021907"/>
    </source>
</evidence>
<dbReference type="Pfam" id="PF02687">
    <property type="entry name" value="FtsX"/>
    <property type="match status" value="1"/>
</dbReference>
<dbReference type="Pfam" id="PF18075">
    <property type="entry name" value="FtsX_ECD"/>
    <property type="match status" value="1"/>
</dbReference>
<dbReference type="PATRIC" id="fig|913086.3.peg.4045"/>
<dbReference type="PANTHER" id="PTHR47755">
    <property type="entry name" value="CELL DIVISION PROTEIN FTSX"/>
    <property type="match status" value="1"/>
</dbReference>
<feature type="transmembrane region" description="Helical" evidence="11">
    <location>
        <begin position="335"/>
        <end position="354"/>
    </location>
</feature>
<name>G5SHX4_SALET</name>
<comment type="subcellular location">
    <subcellularLocation>
        <location evidence="1">Cell membrane</location>
        <topology evidence="1">Multi-pass membrane protein</topology>
    </subcellularLocation>
</comment>
<reference evidence="14 15" key="1">
    <citation type="journal article" date="2011" name="BMC Genomics">
        <title>Genome sequencing reveals diversification of virulence factor content and possible host adaptation in distinct subpopulations of Salmonella enterica.</title>
        <authorList>
            <person name="den Bakker H.C."/>
            <person name="Moreno Switt A.I."/>
            <person name="Govoni G."/>
            <person name="Cummings C.A."/>
            <person name="Ranieri M.L."/>
            <person name="Degoricija L."/>
            <person name="Hoelzer K."/>
            <person name="Rodriguez-Rivera L.D."/>
            <person name="Brown S."/>
            <person name="Bolchacova E."/>
            <person name="Furtado M.R."/>
            <person name="Wiedmann M."/>
        </authorList>
    </citation>
    <scope>NUCLEOTIDE SEQUENCE [LARGE SCALE GENOMIC DNA]</scope>
    <source>
        <strain evidence="14 15">A4-580</strain>
    </source>
</reference>
<gene>
    <name evidence="14" type="ORF">LTSEWAN_5246</name>
</gene>
<dbReference type="GO" id="GO:0032153">
    <property type="term" value="C:cell division site"/>
    <property type="evidence" value="ECO:0007669"/>
    <property type="project" value="TreeGrafter"/>
</dbReference>
<protein>
    <recommendedName>
        <fullName evidence="3">Cell division protein FtsX</fullName>
    </recommendedName>
</protein>
<dbReference type="PIRSF" id="PIRSF003097">
    <property type="entry name" value="FtsX"/>
    <property type="match status" value="1"/>
</dbReference>
<keyword evidence="7 11" id="KW-1133">Transmembrane helix</keyword>
<evidence type="ECO:0000256" key="9">
    <source>
        <dbReference type="ARBA" id="ARBA00023306"/>
    </source>
</evidence>
<evidence type="ECO:0000313" key="15">
    <source>
        <dbReference type="Proteomes" id="UP000003536"/>
    </source>
</evidence>
<dbReference type="InterPro" id="IPR003838">
    <property type="entry name" value="ABC3_permease_C"/>
</dbReference>
<keyword evidence="5 14" id="KW-0132">Cell division</keyword>
<organism evidence="14 15">
    <name type="scientific">Salmonella enterica subsp. enterica serovar Wandsworth str. A4-580</name>
    <dbReference type="NCBI Taxonomy" id="913086"/>
    <lineage>
        <taxon>Bacteria</taxon>
        <taxon>Pseudomonadati</taxon>
        <taxon>Pseudomonadota</taxon>
        <taxon>Gammaproteobacteria</taxon>
        <taxon>Enterobacterales</taxon>
        <taxon>Enterobacteriaceae</taxon>
        <taxon>Salmonella</taxon>
    </lineage>
</organism>
<comment type="caution">
    <text evidence="14">The sequence shown here is derived from an EMBL/GenBank/DDBJ whole genome shotgun (WGS) entry which is preliminary data.</text>
</comment>
<evidence type="ECO:0000256" key="10">
    <source>
        <dbReference type="SAM" id="MobiDB-lite"/>
    </source>
</evidence>
<sequence length="364" mass="40002">MNRRDAINQIRQFGGRLDRLRKSRGGTGGGRNAPGRQKPTPKPNSRKTNVFNEQVRYAWHGALQDLKSKPLATFLTVMVIAISLTLPSVCYMVYKNVNQAATQYYPSPQITVYLQKTLDDDAAARVVGQLQAEQGVEKVNYLSREDALGEFRNWSGFGGALDMLEENPLPAVAMLEENPLPLPAVAVVIPKLDFQSTASLNTLRDRISQINGIDEVRMDDSWFARLAALTGLVGRVSAMIGVLMVAAVFLVIGNSVRLSIFARRDTINVQKLIGATDGFILRPFLYGGALLGFSGAFLSLILSEILVMRLSSAVTEVAQVFGTKFDLNGLSFDECLLLLLVCSMIGWIAAWLATVQHLRHFTPD</sequence>
<dbReference type="PANTHER" id="PTHR47755:SF1">
    <property type="entry name" value="CELL DIVISION PROTEIN FTSX"/>
    <property type="match status" value="1"/>
</dbReference>
<evidence type="ECO:0000256" key="11">
    <source>
        <dbReference type="SAM" id="Phobius"/>
    </source>
</evidence>
<proteinExistence type="inferred from homology"/>
<feature type="transmembrane region" description="Helical" evidence="11">
    <location>
        <begin position="71"/>
        <end position="94"/>
    </location>
</feature>
<comment type="similarity">
    <text evidence="2">Belongs to the ABC-4 integral membrane protein family. FtsX subfamily.</text>
</comment>
<evidence type="ECO:0000256" key="7">
    <source>
        <dbReference type="ARBA" id="ARBA00022989"/>
    </source>
</evidence>
<feature type="transmembrane region" description="Helical" evidence="11">
    <location>
        <begin position="284"/>
        <end position="302"/>
    </location>
</feature>
<keyword evidence="8 11" id="KW-0472">Membrane</keyword>
<feature type="region of interest" description="Disordered" evidence="10">
    <location>
        <begin position="17"/>
        <end position="48"/>
    </location>
</feature>
<evidence type="ECO:0000256" key="8">
    <source>
        <dbReference type="ARBA" id="ARBA00023136"/>
    </source>
</evidence>
<feature type="transmembrane region" description="Helical" evidence="11">
    <location>
        <begin position="226"/>
        <end position="252"/>
    </location>
</feature>
<dbReference type="Gene3D" id="3.30.70.3040">
    <property type="match status" value="1"/>
</dbReference>
<dbReference type="GO" id="GO:0005886">
    <property type="term" value="C:plasma membrane"/>
    <property type="evidence" value="ECO:0007669"/>
    <property type="project" value="UniProtKB-SubCell"/>
</dbReference>
<keyword evidence="4" id="KW-1003">Cell membrane</keyword>
<evidence type="ECO:0000259" key="13">
    <source>
        <dbReference type="Pfam" id="PF18075"/>
    </source>
</evidence>